<reference evidence="3 4" key="1">
    <citation type="submission" date="2024-01" db="EMBL/GenBank/DDBJ databases">
        <title>The genomes of 5 underutilized Papilionoideae crops provide insights into root nodulation and disease resistance.</title>
        <authorList>
            <person name="Yuan L."/>
        </authorList>
    </citation>
    <scope>NUCLEOTIDE SEQUENCE [LARGE SCALE GENOMIC DNA]</scope>
    <source>
        <strain evidence="3">LY-2023</strain>
        <tissue evidence="3">Leaf</tissue>
    </source>
</reference>
<sequence>MEASFNHADSFFLKQILPELKNDELFNDVFDNIVAVASEHHFEAQSNSEASSVQKPEELKPASSLTSACLTYLLGLKRKLSSQATSFSFVKLVITLINFLSDVSSSQNASATSNDNKQQDMLLTDDKEKETIFINSNTMYRYLEKAPPVKSFNHFKKCQLLTSTKSKKSQNMIFSSSTCNSYSGASRGPDSFAFYEDDIEPSKWDLLSGKRKRSPSNYKATNRELNNVNVNCSNSYIGDEASSCLLSDCLLTAVKVLINLTNDNPVGCQQIAANGGLEIMPFLIVGHFPSFSSSSPSFARIIENRHLTDHELDFLVAILGLLVNLIEKDAHNRSRLAAVNVIQLLCTLFLANQGEGEEAQYLLLEDGEKEAGKMILEAYSALLLAFLSTESKSVREAIAGNLPHQNLSILVPVLNRFVEFHSTLNMISPETHKTVCEVLVYFTNSQQYDAFLAYFV</sequence>
<organism evidence="3 4">
    <name type="scientific">Clitoria ternatea</name>
    <name type="common">Butterfly pea</name>
    <dbReference type="NCBI Taxonomy" id="43366"/>
    <lineage>
        <taxon>Eukaryota</taxon>
        <taxon>Viridiplantae</taxon>
        <taxon>Streptophyta</taxon>
        <taxon>Embryophyta</taxon>
        <taxon>Tracheophyta</taxon>
        <taxon>Spermatophyta</taxon>
        <taxon>Magnoliopsida</taxon>
        <taxon>eudicotyledons</taxon>
        <taxon>Gunneridae</taxon>
        <taxon>Pentapetalae</taxon>
        <taxon>rosids</taxon>
        <taxon>fabids</taxon>
        <taxon>Fabales</taxon>
        <taxon>Fabaceae</taxon>
        <taxon>Papilionoideae</taxon>
        <taxon>50 kb inversion clade</taxon>
        <taxon>NPAAA clade</taxon>
        <taxon>indigoferoid/millettioid clade</taxon>
        <taxon>Phaseoleae</taxon>
        <taxon>Clitoria</taxon>
    </lineage>
</organism>
<keyword evidence="4" id="KW-1185">Reference proteome</keyword>
<dbReference type="PANTHER" id="PTHR22100">
    <property type="entry name" value="WINGS APART-LIKE PROTEIN HOMOLOG"/>
    <property type="match status" value="1"/>
</dbReference>
<evidence type="ECO:0000313" key="3">
    <source>
        <dbReference type="EMBL" id="KAK7309109.1"/>
    </source>
</evidence>
<accession>A0AAN9PT72</accession>
<proteinExistence type="inferred from homology"/>
<dbReference type="InterPro" id="IPR039874">
    <property type="entry name" value="WAPL"/>
</dbReference>
<gene>
    <name evidence="3" type="ORF">RJT34_05588</name>
</gene>
<dbReference type="InterPro" id="IPR022771">
    <property type="entry name" value="WAPL_C"/>
</dbReference>
<evidence type="ECO:0000313" key="4">
    <source>
        <dbReference type="Proteomes" id="UP001359559"/>
    </source>
</evidence>
<comment type="similarity">
    <text evidence="1">Belongs to the WAPL family.</text>
</comment>
<dbReference type="InterPro" id="IPR016024">
    <property type="entry name" value="ARM-type_fold"/>
</dbReference>
<feature type="domain" description="Wings apart-like protein C-terminal" evidence="2">
    <location>
        <begin position="244"/>
        <end position="331"/>
    </location>
</feature>
<dbReference type="AlphaFoldDB" id="A0AAN9PT72"/>
<protein>
    <recommendedName>
        <fullName evidence="2">Wings apart-like protein C-terminal domain-containing protein</fullName>
    </recommendedName>
</protein>
<comment type="caution">
    <text evidence="3">The sequence shown here is derived from an EMBL/GenBank/DDBJ whole genome shotgun (WGS) entry which is preliminary data.</text>
</comment>
<evidence type="ECO:0000256" key="1">
    <source>
        <dbReference type="ARBA" id="ARBA00006854"/>
    </source>
</evidence>
<dbReference type="Proteomes" id="UP001359559">
    <property type="component" value="Unassembled WGS sequence"/>
</dbReference>
<dbReference type="SUPFAM" id="SSF48371">
    <property type="entry name" value="ARM repeat"/>
    <property type="match status" value="1"/>
</dbReference>
<dbReference type="Pfam" id="PF07814">
    <property type="entry name" value="WAPL"/>
    <property type="match status" value="1"/>
</dbReference>
<dbReference type="EMBL" id="JAYKXN010000002">
    <property type="protein sequence ID" value="KAK7309109.1"/>
    <property type="molecule type" value="Genomic_DNA"/>
</dbReference>
<dbReference type="InterPro" id="IPR011989">
    <property type="entry name" value="ARM-like"/>
</dbReference>
<dbReference type="PANTHER" id="PTHR22100:SF13">
    <property type="entry name" value="WINGS APART-LIKE PROTEIN HOMOLOG"/>
    <property type="match status" value="1"/>
</dbReference>
<dbReference type="Gene3D" id="1.25.10.10">
    <property type="entry name" value="Leucine-rich Repeat Variant"/>
    <property type="match status" value="1"/>
</dbReference>
<evidence type="ECO:0000259" key="2">
    <source>
        <dbReference type="Pfam" id="PF07814"/>
    </source>
</evidence>
<name>A0AAN9PT72_CLITE</name>